<evidence type="ECO:0000256" key="3">
    <source>
        <dbReference type="ARBA" id="ARBA00012513"/>
    </source>
</evidence>
<dbReference type="Pfam" id="PF07714">
    <property type="entry name" value="PK_Tyr_Ser-Thr"/>
    <property type="match status" value="1"/>
</dbReference>
<dbReference type="PANTHER" id="PTHR27008">
    <property type="entry name" value="OS04G0122200 PROTEIN"/>
    <property type="match status" value="1"/>
</dbReference>
<feature type="chain" id="PRO_5018071137" description="non-specific serine/threonine protein kinase" evidence="23">
    <location>
        <begin position="30"/>
        <end position="1071"/>
    </location>
</feature>
<gene>
    <name evidence="25" type="primary">At3g47570_4</name>
    <name evidence="25" type="ORF">Zm00014a_034475</name>
</gene>
<feature type="signal peptide" evidence="23">
    <location>
        <begin position="1"/>
        <end position="29"/>
    </location>
</feature>
<dbReference type="FunFam" id="1.10.510.10:FF:000358">
    <property type="entry name" value="Putative leucine-rich repeat receptor-like serine/threonine-protein kinase"/>
    <property type="match status" value="1"/>
</dbReference>
<dbReference type="PANTHER" id="PTHR27008:SF566">
    <property type="entry name" value="OS06G0583600 PROTEIN"/>
    <property type="match status" value="1"/>
</dbReference>
<dbReference type="InterPro" id="IPR008271">
    <property type="entry name" value="Ser/Thr_kinase_AS"/>
</dbReference>
<evidence type="ECO:0000256" key="19">
    <source>
        <dbReference type="ARBA" id="ARBA00047899"/>
    </source>
</evidence>
<keyword evidence="11" id="KW-0677">Repeat</keyword>
<evidence type="ECO:0000256" key="22">
    <source>
        <dbReference type="SAM" id="Phobius"/>
    </source>
</evidence>
<dbReference type="GO" id="GO:0009791">
    <property type="term" value="P:post-embryonic development"/>
    <property type="evidence" value="ECO:0007669"/>
    <property type="project" value="UniProtKB-ARBA"/>
</dbReference>
<dbReference type="InterPro" id="IPR011009">
    <property type="entry name" value="Kinase-like_dom_sf"/>
</dbReference>
<dbReference type="SMART" id="SM00220">
    <property type="entry name" value="S_TKc"/>
    <property type="match status" value="1"/>
</dbReference>
<dbReference type="InterPro" id="IPR013210">
    <property type="entry name" value="LRR_N_plant-typ"/>
</dbReference>
<dbReference type="InterPro" id="IPR001611">
    <property type="entry name" value="Leu-rich_rpt"/>
</dbReference>
<evidence type="ECO:0000256" key="5">
    <source>
        <dbReference type="ARBA" id="ARBA00022527"/>
    </source>
</evidence>
<keyword evidence="6" id="KW-0597">Phosphoprotein</keyword>
<dbReference type="EC" id="2.7.11.1" evidence="3"/>
<keyword evidence="14 21" id="KW-0067">ATP-binding</keyword>
<dbReference type="FunFam" id="3.80.10.10:FF:000233">
    <property type="entry name" value="Leucine-rich repeat receptor-like protein kinase TDR"/>
    <property type="match status" value="1"/>
</dbReference>
<evidence type="ECO:0000256" key="17">
    <source>
        <dbReference type="ARBA" id="ARBA00023170"/>
    </source>
</evidence>
<evidence type="ECO:0000256" key="1">
    <source>
        <dbReference type="ARBA" id="ARBA00004162"/>
    </source>
</evidence>
<keyword evidence="4" id="KW-1003">Cell membrane</keyword>
<dbReference type="SUPFAM" id="SSF52047">
    <property type="entry name" value="RNI-like"/>
    <property type="match status" value="1"/>
</dbReference>
<dbReference type="AlphaFoldDB" id="A0A3L6FAZ4"/>
<evidence type="ECO:0000256" key="2">
    <source>
        <dbReference type="ARBA" id="ARBA00008684"/>
    </source>
</evidence>
<evidence type="ECO:0000256" key="6">
    <source>
        <dbReference type="ARBA" id="ARBA00022553"/>
    </source>
</evidence>
<dbReference type="GO" id="GO:0005886">
    <property type="term" value="C:plasma membrane"/>
    <property type="evidence" value="ECO:0007669"/>
    <property type="project" value="UniProtKB-SubCell"/>
</dbReference>
<dbReference type="GO" id="GO:0004674">
    <property type="term" value="F:protein serine/threonine kinase activity"/>
    <property type="evidence" value="ECO:0007669"/>
    <property type="project" value="UniProtKB-KW"/>
</dbReference>
<organism evidence="25 26">
    <name type="scientific">Zea mays</name>
    <name type="common">Maize</name>
    <dbReference type="NCBI Taxonomy" id="4577"/>
    <lineage>
        <taxon>Eukaryota</taxon>
        <taxon>Viridiplantae</taxon>
        <taxon>Streptophyta</taxon>
        <taxon>Embryophyta</taxon>
        <taxon>Tracheophyta</taxon>
        <taxon>Spermatophyta</taxon>
        <taxon>Magnoliopsida</taxon>
        <taxon>Liliopsida</taxon>
        <taxon>Poales</taxon>
        <taxon>Poaceae</taxon>
        <taxon>PACMAD clade</taxon>
        <taxon>Panicoideae</taxon>
        <taxon>Andropogonodae</taxon>
        <taxon>Andropogoneae</taxon>
        <taxon>Tripsacinae</taxon>
        <taxon>Zea</taxon>
    </lineage>
</organism>
<evidence type="ECO:0000256" key="4">
    <source>
        <dbReference type="ARBA" id="ARBA00022475"/>
    </source>
</evidence>
<keyword evidence="13 25" id="KW-0418">Kinase</keyword>
<dbReference type="Pfam" id="PF23598">
    <property type="entry name" value="LRR_14"/>
    <property type="match status" value="1"/>
</dbReference>
<dbReference type="InterPro" id="IPR003591">
    <property type="entry name" value="Leu-rich_rpt_typical-subtyp"/>
</dbReference>
<dbReference type="InterPro" id="IPR055414">
    <property type="entry name" value="LRR_R13L4/SHOC2-like"/>
</dbReference>
<accession>A0A3L6FAZ4</accession>
<dbReference type="InterPro" id="IPR017441">
    <property type="entry name" value="Protein_kinase_ATP_BS"/>
</dbReference>
<evidence type="ECO:0000256" key="15">
    <source>
        <dbReference type="ARBA" id="ARBA00022989"/>
    </source>
</evidence>
<dbReference type="InterPro" id="IPR032675">
    <property type="entry name" value="LRR_dom_sf"/>
</dbReference>
<dbReference type="InterPro" id="IPR001245">
    <property type="entry name" value="Ser-Thr/Tyr_kinase_cat_dom"/>
</dbReference>
<dbReference type="SUPFAM" id="SSF56112">
    <property type="entry name" value="Protein kinase-like (PK-like)"/>
    <property type="match status" value="1"/>
</dbReference>
<name>A0A3L6FAZ4_MAIZE</name>
<keyword evidence="12 21" id="KW-0547">Nucleotide-binding</keyword>
<evidence type="ECO:0000256" key="16">
    <source>
        <dbReference type="ARBA" id="ARBA00023136"/>
    </source>
</evidence>
<protein>
    <recommendedName>
        <fullName evidence="3">non-specific serine/threonine protein kinase</fullName>
        <ecNumber evidence="3">2.7.11.1</ecNumber>
    </recommendedName>
</protein>
<comment type="similarity">
    <text evidence="2">Belongs to the protein kinase superfamily. Ser/Thr protein kinase family.</text>
</comment>
<dbReference type="Pfam" id="PF13855">
    <property type="entry name" value="LRR_8"/>
    <property type="match status" value="2"/>
</dbReference>
<dbReference type="GO" id="GO:0005524">
    <property type="term" value="F:ATP binding"/>
    <property type="evidence" value="ECO:0007669"/>
    <property type="project" value="UniProtKB-UniRule"/>
</dbReference>
<evidence type="ECO:0000256" key="23">
    <source>
        <dbReference type="SAM" id="SignalP"/>
    </source>
</evidence>
<evidence type="ECO:0000256" key="21">
    <source>
        <dbReference type="PROSITE-ProRule" id="PRU10141"/>
    </source>
</evidence>
<dbReference type="PROSITE" id="PS00107">
    <property type="entry name" value="PROTEIN_KINASE_ATP"/>
    <property type="match status" value="1"/>
</dbReference>
<dbReference type="Pfam" id="PF00560">
    <property type="entry name" value="LRR_1"/>
    <property type="match status" value="2"/>
</dbReference>
<dbReference type="InterPro" id="IPR051809">
    <property type="entry name" value="Plant_receptor-like_S/T_kinase"/>
</dbReference>
<proteinExistence type="inferred from homology"/>
<comment type="catalytic activity">
    <reaction evidence="20">
        <text>L-seryl-[protein] + ATP = O-phospho-L-seryl-[protein] + ADP + H(+)</text>
        <dbReference type="Rhea" id="RHEA:17989"/>
        <dbReference type="Rhea" id="RHEA-COMP:9863"/>
        <dbReference type="Rhea" id="RHEA-COMP:11604"/>
        <dbReference type="ChEBI" id="CHEBI:15378"/>
        <dbReference type="ChEBI" id="CHEBI:29999"/>
        <dbReference type="ChEBI" id="CHEBI:30616"/>
        <dbReference type="ChEBI" id="CHEBI:83421"/>
        <dbReference type="ChEBI" id="CHEBI:456216"/>
        <dbReference type="EC" id="2.7.11.1"/>
    </reaction>
</comment>
<dbReference type="PRINTS" id="PR00019">
    <property type="entry name" value="LEURICHRPT"/>
</dbReference>
<comment type="catalytic activity">
    <reaction evidence="19">
        <text>L-threonyl-[protein] + ATP = O-phospho-L-threonyl-[protein] + ADP + H(+)</text>
        <dbReference type="Rhea" id="RHEA:46608"/>
        <dbReference type="Rhea" id="RHEA-COMP:11060"/>
        <dbReference type="Rhea" id="RHEA-COMP:11605"/>
        <dbReference type="ChEBI" id="CHEBI:15378"/>
        <dbReference type="ChEBI" id="CHEBI:30013"/>
        <dbReference type="ChEBI" id="CHEBI:30616"/>
        <dbReference type="ChEBI" id="CHEBI:61977"/>
        <dbReference type="ChEBI" id="CHEBI:456216"/>
        <dbReference type="EC" id="2.7.11.1"/>
    </reaction>
</comment>
<keyword evidence="17 25" id="KW-0675">Receptor</keyword>
<evidence type="ECO:0000256" key="12">
    <source>
        <dbReference type="ARBA" id="ARBA00022741"/>
    </source>
</evidence>
<dbReference type="ExpressionAtlas" id="A0A3L6FAZ4">
    <property type="expression patterns" value="baseline and differential"/>
</dbReference>
<dbReference type="Proteomes" id="UP000251960">
    <property type="component" value="Chromosome 4"/>
</dbReference>
<feature type="transmembrane region" description="Helical" evidence="22">
    <location>
        <begin position="673"/>
        <end position="698"/>
    </location>
</feature>
<keyword evidence="18" id="KW-0325">Glycoprotein</keyword>
<keyword evidence="15 22" id="KW-1133">Transmembrane helix</keyword>
<dbReference type="Pfam" id="PF08263">
    <property type="entry name" value="LRRNT_2"/>
    <property type="match status" value="1"/>
</dbReference>
<keyword evidence="5" id="KW-0723">Serine/threonine-protein kinase</keyword>
<keyword evidence="9 22" id="KW-0812">Transmembrane</keyword>
<keyword evidence="8" id="KW-0808">Transferase</keyword>
<evidence type="ECO:0000256" key="11">
    <source>
        <dbReference type="ARBA" id="ARBA00022737"/>
    </source>
</evidence>
<dbReference type="PROSITE" id="PS50011">
    <property type="entry name" value="PROTEIN_KINASE_DOM"/>
    <property type="match status" value="1"/>
</dbReference>
<dbReference type="Gene3D" id="1.10.510.10">
    <property type="entry name" value="Transferase(Phosphotransferase) domain 1"/>
    <property type="match status" value="1"/>
</dbReference>
<reference evidence="25 26" key="1">
    <citation type="journal article" date="2018" name="Nat. Genet.">
        <title>Extensive intraspecific gene order and gene structural variations between Mo17 and other maize genomes.</title>
        <authorList>
            <person name="Sun S."/>
            <person name="Zhou Y."/>
            <person name="Chen J."/>
            <person name="Shi J."/>
            <person name="Zhao H."/>
            <person name="Zhao H."/>
            <person name="Song W."/>
            <person name="Zhang M."/>
            <person name="Cui Y."/>
            <person name="Dong X."/>
            <person name="Liu H."/>
            <person name="Ma X."/>
            <person name="Jiao Y."/>
            <person name="Wang B."/>
            <person name="Wei X."/>
            <person name="Stein J.C."/>
            <person name="Glaubitz J.C."/>
            <person name="Lu F."/>
            <person name="Yu G."/>
            <person name="Liang C."/>
            <person name="Fengler K."/>
            <person name="Li B."/>
            <person name="Rafalski A."/>
            <person name="Schnable P.S."/>
            <person name="Ware D.H."/>
            <person name="Buckler E.S."/>
            <person name="Lai J."/>
        </authorList>
    </citation>
    <scope>NUCLEOTIDE SEQUENCE [LARGE SCALE GENOMIC DNA]</scope>
    <source>
        <strain evidence="26">cv. Missouri 17</strain>
        <tissue evidence="25">Seedling</tissue>
    </source>
</reference>
<feature type="domain" description="Protein kinase" evidence="24">
    <location>
        <begin position="742"/>
        <end position="1060"/>
    </location>
</feature>
<dbReference type="PROSITE" id="PS00108">
    <property type="entry name" value="PROTEIN_KINASE_ST"/>
    <property type="match status" value="1"/>
</dbReference>
<keyword evidence="16 22" id="KW-0472">Membrane</keyword>
<evidence type="ECO:0000256" key="10">
    <source>
        <dbReference type="ARBA" id="ARBA00022729"/>
    </source>
</evidence>
<keyword evidence="10 23" id="KW-0732">Signal</keyword>
<evidence type="ECO:0000256" key="18">
    <source>
        <dbReference type="ARBA" id="ARBA00023180"/>
    </source>
</evidence>
<dbReference type="EMBL" id="NCVQ01000005">
    <property type="protein sequence ID" value="PWZ28767.1"/>
    <property type="molecule type" value="Genomic_DNA"/>
</dbReference>
<evidence type="ECO:0000313" key="26">
    <source>
        <dbReference type="Proteomes" id="UP000251960"/>
    </source>
</evidence>
<comment type="caution">
    <text evidence="25">The sequence shown here is derived from an EMBL/GenBank/DDBJ whole genome shotgun (WGS) entry which is preliminary data.</text>
</comment>
<dbReference type="InterPro" id="IPR000719">
    <property type="entry name" value="Prot_kinase_dom"/>
</dbReference>
<dbReference type="SMART" id="SM00369">
    <property type="entry name" value="LRR_TYP"/>
    <property type="match status" value="11"/>
</dbReference>
<dbReference type="Gene3D" id="3.80.10.10">
    <property type="entry name" value="Ribonuclease Inhibitor"/>
    <property type="match status" value="3"/>
</dbReference>
<dbReference type="Gene3D" id="3.30.200.20">
    <property type="entry name" value="Phosphorylase Kinase, domain 1"/>
    <property type="match status" value="1"/>
</dbReference>
<evidence type="ECO:0000256" key="13">
    <source>
        <dbReference type="ARBA" id="ARBA00022777"/>
    </source>
</evidence>
<sequence>MAAAQAQPAAPHALHLLLSLTMFLLTAGAQRSDSDSDIERDALRAFRASVSDASLSGALQSWNGTLHFCQWPGVACTDDGHVTSLNVSGLGLTGTVSAAVGNLTYLEYLVLEKNQLSGRIPASIGGLRRLRYLSLCDNGGISGEIPDSLRGCTGLQFLYLNNNSLTGAIPAWLGALPNLTYLYLHQNALSGEIPPSLGSLTGLQALRLDENCLRGSLPAGLAELPSLQTFTAYQNLLEGEIPPGFFNMSSLQFLVLTNNAFRGVLPPYAGARMANLRSLYLGGNSLTGPIPAALGKASSLTSIVLANNSFTGQVPPEIGMLCPQWLYMSGNQLTASDEQGWEFLDHLTNCGSLQVLALDDNKLGGQLPGSIARLPREIQALNLGKNRISGSIPPAIGDLIGLTTLGLESNLLNGTIPAGIGNMKNLTKLALQGNGLTGPIPSSIGDLTQLLELDLSSNALSGFIPDTLANLNHLSSLNLSGNALTGQVPREIFTLPSLSSTMDLSHNQLDGPLPSDVSSLTNLAQLALSGNKFSGQLPQELEQCQSLEFLDLDLNSFHGSIPPSLSKLKGLRRLGLASNGLSGSIPPELGNMSGLQELYLSRNDLTGAVPEELEDLSSLVELDLSYNHLDGSVPLRGIFANTSGLKIAGNAGLCGGVPELDLPRCPASRDTRWLLHIVVPVLSIAIFSAILLSMFQWYSKVAGQTDKKPDDATPPADDGILGGMMNYQRISYAGLDRATNGFADTNLIGVGKFGSVYLGALPLVPKGAPDSAPEKVAVAVKVFDLCQVGASKTFVSECEALRNVRHRNLVRILTCCVGADARGDDFRALVFEFMPNYSLDRWLGVNPRSEEPRIVKSLSVIQRLNIAVDIADALCYLHTSSVPPIVHCDVKPSNVLLGEDMRAVVGDLGLAKLLHESGSHDTCNDTSTVGLRGTVGYIPPEYGTTGKVSTHGDVYSFGITLLEIFTGRSPTDDAFKDGLTLMEFVAASFPDKIEQVLDRALLPVVQGIDGQVPCGSDGGGAHVSERGCLVSAVRVALSCARAVPLERISMADAATELRSIRDACCAHSTGQ</sequence>
<evidence type="ECO:0000256" key="8">
    <source>
        <dbReference type="ARBA" id="ARBA00022679"/>
    </source>
</evidence>
<evidence type="ECO:0000256" key="9">
    <source>
        <dbReference type="ARBA" id="ARBA00022692"/>
    </source>
</evidence>
<evidence type="ECO:0000313" key="25">
    <source>
        <dbReference type="EMBL" id="PWZ28767.1"/>
    </source>
</evidence>
<keyword evidence="7" id="KW-0433">Leucine-rich repeat</keyword>
<feature type="binding site" evidence="21">
    <location>
        <position position="781"/>
    </location>
    <ligand>
        <name>ATP</name>
        <dbReference type="ChEBI" id="CHEBI:30616"/>
    </ligand>
</feature>
<evidence type="ECO:0000256" key="7">
    <source>
        <dbReference type="ARBA" id="ARBA00022614"/>
    </source>
</evidence>
<evidence type="ECO:0000256" key="20">
    <source>
        <dbReference type="ARBA" id="ARBA00048679"/>
    </source>
</evidence>
<dbReference type="FunFam" id="3.80.10.10:FF:000095">
    <property type="entry name" value="LRR receptor-like serine/threonine-protein kinase GSO1"/>
    <property type="match status" value="1"/>
</dbReference>
<evidence type="ECO:0000256" key="14">
    <source>
        <dbReference type="ARBA" id="ARBA00022840"/>
    </source>
</evidence>
<dbReference type="SUPFAM" id="SSF52058">
    <property type="entry name" value="L domain-like"/>
    <property type="match status" value="1"/>
</dbReference>
<comment type="subcellular location">
    <subcellularLocation>
        <location evidence="1">Cell membrane</location>
        <topology evidence="1">Single-pass membrane protein</topology>
    </subcellularLocation>
</comment>
<evidence type="ECO:0000259" key="24">
    <source>
        <dbReference type="PROSITE" id="PS50011"/>
    </source>
</evidence>